<evidence type="ECO:0000313" key="1">
    <source>
        <dbReference type="EMBL" id="SDM88117.1"/>
    </source>
</evidence>
<name>A0A1G9WUI9_9SPHI</name>
<evidence type="ECO:0008006" key="3">
    <source>
        <dbReference type="Google" id="ProtNLM"/>
    </source>
</evidence>
<dbReference type="STRING" id="990371.SAMN05421813_12716"/>
<dbReference type="OrthoDB" id="7054426at2"/>
<reference evidence="2" key="1">
    <citation type="submission" date="2016-10" db="EMBL/GenBank/DDBJ databases">
        <authorList>
            <person name="Varghese N."/>
            <person name="Submissions S."/>
        </authorList>
    </citation>
    <scope>NUCLEOTIDE SEQUENCE [LARGE SCALE GENOMIC DNA]</scope>
    <source>
        <strain evidence="2">DSM 24536</strain>
    </source>
</reference>
<proteinExistence type="predicted"/>
<dbReference type="Gene3D" id="3.40.50.12580">
    <property type="match status" value="1"/>
</dbReference>
<accession>A0A1G9WUI9</accession>
<gene>
    <name evidence="1" type="ORF">SAMN05421813_12716</name>
</gene>
<dbReference type="EMBL" id="FNHH01000027">
    <property type="protein sequence ID" value="SDM88117.1"/>
    <property type="molecule type" value="Genomic_DNA"/>
</dbReference>
<sequence>MIPENFIRLKKYSFKDIYIIENRACWTSYKDQCSISDDLVLTIDLGLKKDLERHGYHVTYLDHLVDQNILDKANFEIMEFLGGWYKDRLGKNLLEYNGYDIGASMLLNILNKVTYYSHFFYNIIGIKSLKYSKLYVSVVDEVIESVLNDLSLEIVKTESQNTSDQTVYSFPISRWMNEKLNRTTLKERLKDFAVSCLDRFNDLADRFKFRYEKVIYIQTHHPTKRIIEHFDRDKGVKVLVSNYSRLKNVLRERRVTINNKLNVKKDTAILLQRYKSGSRYELKFEEYQISDFLYRLIDPLVEEQLSLALSKIKCIDFFFSKQPISLMVPITHLWMENKLIINYCQKNSIPVFTIINGLLNLSFWNDAKGGDFVNSYSTSIKEDYFENAPNAIPLGDPRMDDYFDITPKNINRENPVIIIGAAGFDLLDLNSYLSFEFDFLYDILSVLKSLKDSNKFKLILKVRPNGYKHLYNEMISEYFPELELEVIQDLSFEQVISKADLYITFYSQTVFEASCIGSPVIYYKKDTQTVDRPFDGASELVTAFDTKTLKEKILAFYNSEPIFDLFLNKKVMEKYIGPLDGKNTARNIDFINSLISNERIK</sequence>
<dbReference type="AlphaFoldDB" id="A0A1G9WUI9"/>
<dbReference type="SUPFAM" id="SSF53756">
    <property type="entry name" value="UDP-Glycosyltransferase/glycogen phosphorylase"/>
    <property type="match status" value="1"/>
</dbReference>
<organism evidence="1 2">
    <name type="scientific">Daejeonella rubra</name>
    <dbReference type="NCBI Taxonomy" id="990371"/>
    <lineage>
        <taxon>Bacteria</taxon>
        <taxon>Pseudomonadati</taxon>
        <taxon>Bacteroidota</taxon>
        <taxon>Sphingobacteriia</taxon>
        <taxon>Sphingobacteriales</taxon>
        <taxon>Sphingobacteriaceae</taxon>
        <taxon>Daejeonella</taxon>
    </lineage>
</organism>
<dbReference type="RefSeq" id="WP_090706244.1">
    <property type="nucleotide sequence ID" value="NZ_FNHH01000027.1"/>
</dbReference>
<dbReference type="InterPro" id="IPR043148">
    <property type="entry name" value="TagF_C"/>
</dbReference>
<protein>
    <recommendedName>
        <fullName evidence="3">CDP-Glycerol:Poly(Glycerophosphate) glycerophosphotransferase</fullName>
    </recommendedName>
</protein>
<dbReference type="Proteomes" id="UP000199226">
    <property type="component" value="Unassembled WGS sequence"/>
</dbReference>
<evidence type="ECO:0000313" key="2">
    <source>
        <dbReference type="Proteomes" id="UP000199226"/>
    </source>
</evidence>
<keyword evidence="2" id="KW-1185">Reference proteome</keyword>